<dbReference type="InParanoid" id="A0A212EZZ5"/>
<organism evidence="1 2">
    <name type="scientific">Danaus plexippus plexippus</name>
    <dbReference type="NCBI Taxonomy" id="278856"/>
    <lineage>
        <taxon>Eukaryota</taxon>
        <taxon>Metazoa</taxon>
        <taxon>Ecdysozoa</taxon>
        <taxon>Arthropoda</taxon>
        <taxon>Hexapoda</taxon>
        <taxon>Insecta</taxon>
        <taxon>Pterygota</taxon>
        <taxon>Neoptera</taxon>
        <taxon>Endopterygota</taxon>
        <taxon>Lepidoptera</taxon>
        <taxon>Glossata</taxon>
        <taxon>Ditrysia</taxon>
        <taxon>Papilionoidea</taxon>
        <taxon>Nymphalidae</taxon>
        <taxon>Danainae</taxon>
        <taxon>Danaini</taxon>
        <taxon>Danaina</taxon>
        <taxon>Danaus</taxon>
        <taxon>Danaus</taxon>
    </lineage>
</organism>
<evidence type="ECO:0000313" key="2">
    <source>
        <dbReference type="Proteomes" id="UP000007151"/>
    </source>
</evidence>
<protein>
    <submittedName>
        <fullName evidence="1">Uncharacterized protein</fullName>
    </submittedName>
</protein>
<dbReference type="AlphaFoldDB" id="A0A212EZZ5"/>
<gene>
    <name evidence="1" type="ORF">KGM_205107</name>
</gene>
<accession>A0A212EZZ5</accession>
<reference evidence="1 2" key="1">
    <citation type="journal article" date="2011" name="Cell">
        <title>The monarch butterfly genome yields insights into long-distance migration.</title>
        <authorList>
            <person name="Zhan S."/>
            <person name="Merlin C."/>
            <person name="Boore J.L."/>
            <person name="Reppert S.M."/>
        </authorList>
    </citation>
    <scope>NUCLEOTIDE SEQUENCE [LARGE SCALE GENOMIC DNA]</scope>
    <source>
        <strain evidence="1">F-2</strain>
    </source>
</reference>
<sequence length="141" mass="15514">MERNISTGVRYSLKDQSCPTDKMLPQCTEMGNAARGTNKARTRTANKMQQWFTAPGAKTARRRTDLIRIQPSTSGLGRSTTTGTVEEVGRQRTHWSWQGYAAVHRTPPPPPPALLRRLGVKEPTGVGKLMLGRSESGHACL</sequence>
<dbReference type="eggNOG" id="ENOG502RU7G">
    <property type="taxonomic scope" value="Eukaryota"/>
</dbReference>
<keyword evidence="2" id="KW-1185">Reference proteome</keyword>
<evidence type="ECO:0000313" key="1">
    <source>
        <dbReference type="EMBL" id="OWR47075.1"/>
    </source>
</evidence>
<comment type="caution">
    <text evidence="1">The sequence shown here is derived from an EMBL/GenBank/DDBJ whole genome shotgun (WGS) entry which is preliminary data.</text>
</comment>
<name>A0A212EZZ5_DANPL</name>
<dbReference type="EMBL" id="AGBW02011193">
    <property type="protein sequence ID" value="OWR47075.1"/>
    <property type="molecule type" value="Genomic_DNA"/>
</dbReference>
<dbReference type="KEGG" id="dpl:KGM_205107"/>
<proteinExistence type="predicted"/>
<dbReference type="Proteomes" id="UP000007151">
    <property type="component" value="Unassembled WGS sequence"/>
</dbReference>